<dbReference type="OrthoDB" id="5834576at2759"/>
<proteinExistence type="predicted"/>
<protein>
    <submittedName>
        <fullName evidence="2">Speckle-type POZ protein</fullName>
    </submittedName>
</protein>
<dbReference type="Proteomes" id="UP000499080">
    <property type="component" value="Unassembled WGS sequence"/>
</dbReference>
<dbReference type="SMART" id="SM00225">
    <property type="entry name" value="BTB"/>
    <property type="match status" value="1"/>
</dbReference>
<evidence type="ECO:0000313" key="3">
    <source>
        <dbReference type="Proteomes" id="UP000499080"/>
    </source>
</evidence>
<dbReference type="PANTHER" id="PTHR24413">
    <property type="entry name" value="SPECKLE-TYPE POZ PROTEIN"/>
    <property type="match status" value="1"/>
</dbReference>
<gene>
    <name evidence="2" type="primary">spop_51</name>
    <name evidence="2" type="ORF">AVEN_271423_1</name>
</gene>
<dbReference type="Pfam" id="PF00651">
    <property type="entry name" value="BTB"/>
    <property type="match status" value="1"/>
</dbReference>
<dbReference type="Gene3D" id="3.30.710.10">
    <property type="entry name" value="Potassium Channel Kv1.1, Chain A"/>
    <property type="match status" value="1"/>
</dbReference>
<dbReference type="AlphaFoldDB" id="A0A4Y2H6L9"/>
<dbReference type="InterPro" id="IPR000210">
    <property type="entry name" value="BTB/POZ_dom"/>
</dbReference>
<accession>A0A4Y2H6L9</accession>
<keyword evidence="3" id="KW-1185">Reference proteome</keyword>
<name>A0A4Y2H6L9_ARAVE</name>
<sequence length="347" mass="39832">MNKRCMHQTIDGVDSECYLFTWSIPKASSINYLDTLESEKFEMRNKHYYFATLDGFRHTFSFSITTNACGVKCSVSMFLGSGTLLFSNTLKTPTKEDRSSPYLRYYDLMSLTCDSECYQKLKQHPNDSLILICRIILRVEDYYSDSVETLEYVSTNSLNYMKKLADALRNSSESLLKEKVSLRVGKESETVNKAILCARSPVFAKMFQSDMREAKENVVTITDIKMPVLKVLVSFLCTGILSNCDSDWASNWDFDFDFLCELYYAANKYDITELRHVCVDLLLPQISIENIFQVAKLAFTHVDERLKSTVKTLIAANIETLVSKNEWKDLINDEPQIAVEALTFFDI</sequence>
<evidence type="ECO:0000313" key="2">
    <source>
        <dbReference type="EMBL" id="GBM60635.1"/>
    </source>
</evidence>
<reference evidence="2 3" key="1">
    <citation type="journal article" date="2019" name="Sci. Rep.">
        <title>Orb-weaving spider Araneus ventricosus genome elucidates the spidroin gene catalogue.</title>
        <authorList>
            <person name="Kono N."/>
            <person name="Nakamura H."/>
            <person name="Ohtoshi R."/>
            <person name="Moran D.A.P."/>
            <person name="Shinohara A."/>
            <person name="Yoshida Y."/>
            <person name="Fujiwara M."/>
            <person name="Mori M."/>
            <person name="Tomita M."/>
            <person name="Arakawa K."/>
        </authorList>
    </citation>
    <scope>NUCLEOTIDE SEQUENCE [LARGE SCALE GENOMIC DNA]</scope>
</reference>
<feature type="domain" description="BTB" evidence="1">
    <location>
        <begin position="178"/>
        <end position="245"/>
    </location>
</feature>
<dbReference type="PROSITE" id="PS50097">
    <property type="entry name" value="BTB"/>
    <property type="match status" value="1"/>
</dbReference>
<organism evidence="2 3">
    <name type="scientific">Araneus ventricosus</name>
    <name type="common">Orbweaver spider</name>
    <name type="synonym">Epeira ventricosa</name>
    <dbReference type="NCBI Taxonomy" id="182803"/>
    <lineage>
        <taxon>Eukaryota</taxon>
        <taxon>Metazoa</taxon>
        <taxon>Ecdysozoa</taxon>
        <taxon>Arthropoda</taxon>
        <taxon>Chelicerata</taxon>
        <taxon>Arachnida</taxon>
        <taxon>Araneae</taxon>
        <taxon>Araneomorphae</taxon>
        <taxon>Entelegynae</taxon>
        <taxon>Araneoidea</taxon>
        <taxon>Araneidae</taxon>
        <taxon>Araneus</taxon>
    </lineage>
</organism>
<evidence type="ECO:0000259" key="1">
    <source>
        <dbReference type="PROSITE" id="PS50097"/>
    </source>
</evidence>
<comment type="caution">
    <text evidence="2">The sequence shown here is derived from an EMBL/GenBank/DDBJ whole genome shotgun (WGS) entry which is preliminary data.</text>
</comment>
<dbReference type="Gene3D" id="1.25.40.420">
    <property type="match status" value="1"/>
</dbReference>
<dbReference type="SUPFAM" id="SSF54695">
    <property type="entry name" value="POZ domain"/>
    <property type="match status" value="1"/>
</dbReference>
<dbReference type="InterPro" id="IPR011333">
    <property type="entry name" value="SKP1/BTB/POZ_sf"/>
</dbReference>
<dbReference type="EMBL" id="BGPR01001731">
    <property type="protein sequence ID" value="GBM60635.1"/>
    <property type="molecule type" value="Genomic_DNA"/>
</dbReference>